<organism evidence="2 3">
    <name type="scientific">Microvirga aerilata</name>
    <dbReference type="NCBI Taxonomy" id="670292"/>
    <lineage>
        <taxon>Bacteria</taxon>
        <taxon>Pseudomonadati</taxon>
        <taxon>Pseudomonadota</taxon>
        <taxon>Alphaproteobacteria</taxon>
        <taxon>Hyphomicrobiales</taxon>
        <taxon>Methylobacteriaceae</taxon>
        <taxon>Microvirga</taxon>
    </lineage>
</organism>
<reference evidence="2" key="1">
    <citation type="submission" date="2021-01" db="EMBL/GenBank/DDBJ databases">
        <title>Microvirga sp.</title>
        <authorList>
            <person name="Kim M.K."/>
        </authorList>
    </citation>
    <scope>NUCLEOTIDE SEQUENCE</scope>
    <source>
        <strain evidence="2">5420S-16</strain>
    </source>
</reference>
<protein>
    <submittedName>
        <fullName evidence="2">Uncharacterized protein</fullName>
    </submittedName>
</protein>
<dbReference type="Proteomes" id="UP000605848">
    <property type="component" value="Unassembled WGS sequence"/>
</dbReference>
<feature type="region of interest" description="Disordered" evidence="1">
    <location>
        <begin position="215"/>
        <end position="289"/>
    </location>
</feature>
<evidence type="ECO:0000313" key="3">
    <source>
        <dbReference type="Proteomes" id="UP000605848"/>
    </source>
</evidence>
<evidence type="ECO:0000256" key="1">
    <source>
        <dbReference type="SAM" id="MobiDB-lite"/>
    </source>
</evidence>
<feature type="region of interest" description="Disordered" evidence="1">
    <location>
        <begin position="85"/>
        <end position="104"/>
    </location>
</feature>
<feature type="compositionally biased region" description="Basic and acidic residues" evidence="1">
    <location>
        <begin position="223"/>
        <end position="246"/>
    </location>
</feature>
<evidence type="ECO:0000313" key="2">
    <source>
        <dbReference type="EMBL" id="MBL0402905.1"/>
    </source>
</evidence>
<keyword evidence="3" id="KW-1185">Reference proteome</keyword>
<dbReference type="EMBL" id="JAEQMY010000003">
    <property type="protein sequence ID" value="MBL0402905.1"/>
    <property type="molecule type" value="Genomic_DNA"/>
</dbReference>
<sequence>METVRDLPHENVAIDHFSKDFINRHMTSLSGLSDKEAEAVMAVANGRRPLRLDQKVAVSIKHQALGKLAGKVLAQNGVQFNLPGLVPHRPRNLPSSEQRQKRRERRYGLAHGKRGVLVPPTFSAALTPGETAVLTTVGVEINDHGYCDLYVAKIGDLAGCGVKVVRSALKKGKELGLLGVLYRREGRLNKTNLITATPKWSQWLERRKEWKNTRHFSSAHLQSNEKKEKKEEKKEKEEGSSRKEEAGSAPIPQPVAPNVKPEIVTDLRSATQKAEDDARFERWKSKFRR</sequence>
<gene>
    <name evidence="2" type="ORF">JKG68_02885</name>
</gene>
<feature type="compositionally biased region" description="Basic and acidic residues" evidence="1">
    <location>
        <begin position="273"/>
        <end position="289"/>
    </location>
</feature>
<comment type="caution">
    <text evidence="2">The sequence shown here is derived from an EMBL/GenBank/DDBJ whole genome shotgun (WGS) entry which is preliminary data.</text>
</comment>
<dbReference type="RefSeq" id="WP_202055694.1">
    <property type="nucleotide sequence ID" value="NZ_JAEQMY010000003.1"/>
</dbReference>
<name>A0A936ZBZ8_9HYPH</name>
<accession>A0A936ZBZ8</accession>
<proteinExistence type="predicted"/>
<dbReference type="AlphaFoldDB" id="A0A936ZBZ8"/>